<accession>A0AAV4B798</accession>
<feature type="non-terminal residue" evidence="2">
    <location>
        <position position="1"/>
    </location>
</feature>
<sequence>ALGEGGGGNEGQGRNKEGGHGVRVGVTSARVSTIQETRQAQSLWLSGNWDTGLGFGRKKRGDLDGARWINIGCFVLERDVCEGIRIVVPVWGRGRDENEEQDE</sequence>
<feature type="region of interest" description="Disordered" evidence="1">
    <location>
        <begin position="1"/>
        <end position="22"/>
    </location>
</feature>
<protein>
    <submittedName>
        <fullName evidence="2">Uncharacterized protein</fullName>
    </submittedName>
</protein>
<keyword evidence="3" id="KW-1185">Reference proteome</keyword>
<name>A0AAV4B798_9GAST</name>
<dbReference type="Proteomes" id="UP000735302">
    <property type="component" value="Unassembled WGS sequence"/>
</dbReference>
<organism evidence="2 3">
    <name type="scientific">Plakobranchus ocellatus</name>
    <dbReference type="NCBI Taxonomy" id="259542"/>
    <lineage>
        <taxon>Eukaryota</taxon>
        <taxon>Metazoa</taxon>
        <taxon>Spiralia</taxon>
        <taxon>Lophotrochozoa</taxon>
        <taxon>Mollusca</taxon>
        <taxon>Gastropoda</taxon>
        <taxon>Heterobranchia</taxon>
        <taxon>Euthyneura</taxon>
        <taxon>Panpulmonata</taxon>
        <taxon>Sacoglossa</taxon>
        <taxon>Placobranchoidea</taxon>
        <taxon>Plakobranchidae</taxon>
        <taxon>Plakobranchus</taxon>
    </lineage>
</organism>
<feature type="compositionally biased region" description="Gly residues" evidence="1">
    <location>
        <begin position="1"/>
        <end position="11"/>
    </location>
</feature>
<reference evidence="2 3" key="1">
    <citation type="journal article" date="2021" name="Elife">
        <title>Chloroplast acquisition without the gene transfer in kleptoplastic sea slugs, Plakobranchus ocellatus.</title>
        <authorList>
            <person name="Maeda T."/>
            <person name="Takahashi S."/>
            <person name="Yoshida T."/>
            <person name="Shimamura S."/>
            <person name="Takaki Y."/>
            <person name="Nagai Y."/>
            <person name="Toyoda A."/>
            <person name="Suzuki Y."/>
            <person name="Arimoto A."/>
            <person name="Ishii H."/>
            <person name="Satoh N."/>
            <person name="Nishiyama T."/>
            <person name="Hasebe M."/>
            <person name="Maruyama T."/>
            <person name="Minagawa J."/>
            <person name="Obokata J."/>
            <person name="Shigenobu S."/>
        </authorList>
    </citation>
    <scope>NUCLEOTIDE SEQUENCE [LARGE SCALE GENOMIC DNA]</scope>
</reference>
<proteinExistence type="predicted"/>
<dbReference type="EMBL" id="BLXT01004540">
    <property type="protein sequence ID" value="GFO14234.1"/>
    <property type="molecule type" value="Genomic_DNA"/>
</dbReference>
<evidence type="ECO:0000313" key="2">
    <source>
        <dbReference type="EMBL" id="GFO14234.1"/>
    </source>
</evidence>
<comment type="caution">
    <text evidence="2">The sequence shown here is derived from an EMBL/GenBank/DDBJ whole genome shotgun (WGS) entry which is preliminary data.</text>
</comment>
<evidence type="ECO:0000256" key="1">
    <source>
        <dbReference type="SAM" id="MobiDB-lite"/>
    </source>
</evidence>
<gene>
    <name evidence="2" type="ORF">PoB_004073900</name>
</gene>
<dbReference type="AlphaFoldDB" id="A0AAV4B798"/>
<evidence type="ECO:0000313" key="3">
    <source>
        <dbReference type="Proteomes" id="UP000735302"/>
    </source>
</evidence>